<evidence type="ECO:0000256" key="1">
    <source>
        <dbReference type="SAM" id="MobiDB-lite"/>
    </source>
</evidence>
<gene>
    <name evidence="2" type="ORF">Ddye_019291</name>
</gene>
<proteinExistence type="predicted"/>
<feature type="compositionally biased region" description="Basic and acidic residues" evidence="1">
    <location>
        <begin position="31"/>
        <end position="48"/>
    </location>
</feature>
<dbReference type="GO" id="GO:0046983">
    <property type="term" value="F:protein dimerization activity"/>
    <property type="evidence" value="ECO:0007669"/>
    <property type="project" value="InterPro"/>
</dbReference>
<dbReference type="GO" id="GO:0003700">
    <property type="term" value="F:DNA-binding transcription factor activity"/>
    <property type="evidence" value="ECO:0007669"/>
    <property type="project" value="InterPro"/>
</dbReference>
<name>A0AAD9TXP7_9ROSI</name>
<comment type="caution">
    <text evidence="2">The sequence shown here is derived from an EMBL/GenBank/DDBJ whole genome shotgun (WGS) entry which is preliminary data.</text>
</comment>
<dbReference type="EMBL" id="JANJYI010000006">
    <property type="protein sequence ID" value="KAK2644096.1"/>
    <property type="molecule type" value="Genomic_DNA"/>
</dbReference>
<feature type="region of interest" description="Disordered" evidence="1">
    <location>
        <begin position="31"/>
        <end position="58"/>
    </location>
</feature>
<accession>A0AAD9TXP7</accession>
<dbReference type="AlphaFoldDB" id="A0AAD9TXP7"/>
<dbReference type="PANTHER" id="PTHR46133">
    <property type="entry name" value="BHLH TRANSCRIPTION FACTOR"/>
    <property type="match status" value="1"/>
</dbReference>
<keyword evidence="3" id="KW-1185">Reference proteome</keyword>
<dbReference type="Proteomes" id="UP001280121">
    <property type="component" value="Unassembled WGS sequence"/>
</dbReference>
<protein>
    <submittedName>
        <fullName evidence="2">Uncharacterized protein</fullName>
    </submittedName>
</protein>
<sequence>MLFDEAQKMKESNENLVEKISELKREKNELRDEKQRLKTEKENLDRQVKALSSQPSYLPHPPAIPAPFSAPGQVGAFCRLSWSLYVAIYATCCC</sequence>
<dbReference type="InterPro" id="IPR044818">
    <property type="entry name" value="ILR3-like"/>
</dbReference>
<evidence type="ECO:0000313" key="2">
    <source>
        <dbReference type="EMBL" id="KAK2644096.1"/>
    </source>
</evidence>
<dbReference type="Gene3D" id="1.20.5.340">
    <property type="match status" value="1"/>
</dbReference>
<reference evidence="2" key="1">
    <citation type="journal article" date="2023" name="Plant J.">
        <title>Genome sequences and population genomics provide insights into the demographic history, inbreeding, and mutation load of two 'living fossil' tree species of Dipteronia.</title>
        <authorList>
            <person name="Feng Y."/>
            <person name="Comes H.P."/>
            <person name="Chen J."/>
            <person name="Zhu S."/>
            <person name="Lu R."/>
            <person name="Zhang X."/>
            <person name="Li P."/>
            <person name="Qiu J."/>
            <person name="Olsen K.M."/>
            <person name="Qiu Y."/>
        </authorList>
    </citation>
    <scope>NUCLEOTIDE SEQUENCE</scope>
    <source>
        <strain evidence="2">KIB01</strain>
    </source>
</reference>
<dbReference type="GO" id="GO:0006879">
    <property type="term" value="P:intracellular iron ion homeostasis"/>
    <property type="evidence" value="ECO:0007669"/>
    <property type="project" value="InterPro"/>
</dbReference>
<organism evidence="2 3">
    <name type="scientific">Dipteronia dyeriana</name>
    <dbReference type="NCBI Taxonomy" id="168575"/>
    <lineage>
        <taxon>Eukaryota</taxon>
        <taxon>Viridiplantae</taxon>
        <taxon>Streptophyta</taxon>
        <taxon>Embryophyta</taxon>
        <taxon>Tracheophyta</taxon>
        <taxon>Spermatophyta</taxon>
        <taxon>Magnoliopsida</taxon>
        <taxon>eudicotyledons</taxon>
        <taxon>Gunneridae</taxon>
        <taxon>Pentapetalae</taxon>
        <taxon>rosids</taxon>
        <taxon>malvids</taxon>
        <taxon>Sapindales</taxon>
        <taxon>Sapindaceae</taxon>
        <taxon>Hippocastanoideae</taxon>
        <taxon>Acereae</taxon>
        <taxon>Dipteronia</taxon>
    </lineage>
</organism>
<evidence type="ECO:0000313" key="3">
    <source>
        <dbReference type="Proteomes" id="UP001280121"/>
    </source>
</evidence>
<dbReference type="PANTHER" id="PTHR46133:SF23">
    <property type="entry name" value="TRANSCRIPTION FACTOR ILR3-LIKE"/>
    <property type="match status" value="1"/>
</dbReference>